<dbReference type="KEGG" id="ttf:THTE_4106"/>
<keyword evidence="3" id="KW-1185">Reference proteome</keyword>
<evidence type="ECO:0000313" key="3">
    <source>
        <dbReference type="Proteomes" id="UP000215086"/>
    </source>
</evidence>
<accession>A0A286RLB0</accession>
<organism evidence="2 3">
    <name type="scientific">Thermogutta terrifontis</name>
    <dbReference type="NCBI Taxonomy" id="1331910"/>
    <lineage>
        <taxon>Bacteria</taxon>
        <taxon>Pseudomonadati</taxon>
        <taxon>Planctomycetota</taxon>
        <taxon>Planctomycetia</taxon>
        <taxon>Pirellulales</taxon>
        <taxon>Thermoguttaceae</taxon>
        <taxon>Thermogutta</taxon>
    </lineage>
</organism>
<evidence type="ECO:0000313" key="2">
    <source>
        <dbReference type="EMBL" id="ASV76707.1"/>
    </source>
</evidence>
<proteinExistence type="predicted"/>
<protein>
    <submittedName>
        <fullName evidence="2">Uncharacterized protein</fullName>
    </submittedName>
</protein>
<sequence>MSLWLPIVFCLVAMCDTHEATFLCDEPVEDLNLRRWVDRSRTWYDQLTEDERAENAVLFANAYVQLQQFRTAFNVISRVNEAAAKADGIILLCGALASHGHVDLAERLAETLSDGIEVGPKRESDSRFADSPRTRALRLIALFRMIRGDLEATLGAARKIADERARASVLLRAAEYGAKAGHYAAAEKTLRIARDLGKADPIEIARVEQVIAECRRHGRKEAPRPGFLNSLRGAVVAFAEAPAQDKEEQTQPNQSENEKPVPSLEVAWRRLEAGDTVGSRVAAEELLRFLDSRSERLEFANAVDYCLLADLFLELGDTQKAHSLAMKTFRLVMQGSQFDQGLASFTILPLMVSVLARAGCVQEAIHFIENLETSILRKEAGDLSSTGEAWLALGASCALVGRIDFIEGLVQEDRPARQKTLLSLGVAVGLLETKRQ</sequence>
<dbReference type="EMBL" id="CP018477">
    <property type="protein sequence ID" value="ASV76707.1"/>
    <property type="molecule type" value="Genomic_DNA"/>
</dbReference>
<reference evidence="2 3" key="1">
    <citation type="journal article" name="Front. Microbiol.">
        <title>Sugar Metabolism of the First Thermophilic Planctomycete Thermogutta terrifontis: Comparative Genomic and Transcriptomic Approaches.</title>
        <authorList>
            <person name="Elcheninov A.G."/>
            <person name="Menzel P."/>
            <person name="Gudbergsdottir S.R."/>
            <person name="Slesarev A.I."/>
            <person name="Kadnikov V.V."/>
            <person name="Krogh A."/>
            <person name="Bonch-Osmolovskaya E.A."/>
            <person name="Peng X."/>
            <person name="Kublanov I.V."/>
        </authorList>
    </citation>
    <scope>NUCLEOTIDE SEQUENCE [LARGE SCALE GENOMIC DNA]</scope>
    <source>
        <strain evidence="2 3">R1</strain>
    </source>
</reference>
<evidence type="ECO:0000256" key="1">
    <source>
        <dbReference type="SAM" id="MobiDB-lite"/>
    </source>
</evidence>
<dbReference type="RefSeq" id="WP_095416438.1">
    <property type="nucleotide sequence ID" value="NZ_CP018477.1"/>
</dbReference>
<dbReference type="AlphaFoldDB" id="A0A286RLB0"/>
<gene>
    <name evidence="2" type="ORF">THTE_4106</name>
</gene>
<dbReference type="Proteomes" id="UP000215086">
    <property type="component" value="Chromosome"/>
</dbReference>
<name>A0A286RLB0_9BACT</name>
<feature type="region of interest" description="Disordered" evidence="1">
    <location>
        <begin position="242"/>
        <end position="261"/>
    </location>
</feature>